<dbReference type="VEuPathDB" id="FungiDB:ASPCADRAFT_208174"/>
<dbReference type="EMBL" id="KV907501">
    <property type="protein sequence ID" value="OOF94501.1"/>
    <property type="molecule type" value="Genomic_DNA"/>
</dbReference>
<dbReference type="InterPro" id="IPR027417">
    <property type="entry name" value="P-loop_NTPase"/>
</dbReference>
<keyword evidence="2 6" id="KW-0378">Hydrolase</keyword>
<dbReference type="STRING" id="602072.A0A1R3RJ44"/>
<comment type="function">
    <text evidence="6">RNA helicase.</text>
</comment>
<dbReference type="InterPro" id="IPR001650">
    <property type="entry name" value="Helicase_C-like"/>
</dbReference>
<evidence type="ECO:0000313" key="10">
    <source>
        <dbReference type="EMBL" id="OOF94501.1"/>
    </source>
</evidence>
<organism evidence="10 11">
    <name type="scientific">Aspergillus carbonarius (strain ITEM 5010)</name>
    <dbReference type="NCBI Taxonomy" id="602072"/>
    <lineage>
        <taxon>Eukaryota</taxon>
        <taxon>Fungi</taxon>
        <taxon>Dikarya</taxon>
        <taxon>Ascomycota</taxon>
        <taxon>Pezizomycotina</taxon>
        <taxon>Eurotiomycetes</taxon>
        <taxon>Eurotiomycetidae</taxon>
        <taxon>Eurotiales</taxon>
        <taxon>Aspergillaceae</taxon>
        <taxon>Aspergillus</taxon>
        <taxon>Aspergillus subgen. Circumdati</taxon>
    </lineage>
</organism>
<evidence type="ECO:0000256" key="2">
    <source>
        <dbReference type="ARBA" id="ARBA00022801"/>
    </source>
</evidence>
<evidence type="ECO:0000256" key="6">
    <source>
        <dbReference type="RuleBase" id="RU365068"/>
    </source>
</evidence>
<evidence type="ECO:0000256" key="5">
    <source>
        <dbReference type="ARBA" id="ARBA00047984"/>
    </source>
</evidence>
<reference evidence="11" key="1">
    <citation type="journal article" date="2017" name="Genome Biol.">
        <title>Comparative genomics reveals high biological diversity and specific adaptations in the industrially and medically important fungal genus Aspergillus.</title>
        <authorList>
            <person name="de Vries R.P."/>
            <person name="Riley R."/>
            <person name="Wiebenga A."/>
            <person name="Aguilar-Osorio G."/>
            <person name="Amillis S."/>
            <person name="Uchima C.A."/>
            <person name="Anderluh G."/>
            <person name="Asadollahi M."/>
            <person name="Askin M."/>
            <person name="Barry K."/>
            <person name="Battaglia E."/>
            <person name="Bayram O."/>
            <person name="Benocci T."/>
            <person name="Braus-Stromeyer S.A."/>
            <person name="Caldana C."/>
            <person name="Canovas D."/>
            <person name="Cerqueira G.C."/>
            <person name="Chen F."/>
            <person name="Chen W."/>
            <person name="Choi C."/>
            <person name="Clum A."/>
            <person name="Dos Santos R.A."/>
            <person name="Damasio A.R."/>
            <person name="Diallinas G."/>
            <person name="Emri T."/>
            <person name="Fekete E."/>
            <person name="Flipphi M."/>
            <person name="Freyberg S."/>
            <person name="Gallo A."/>
            <person name="Gournas C."/>
            <person name="Habgood R."/>
            <person name="Hainaut M."/>
            <person name="Harispe M.L."/>
            <person name="Henrissat B."/>
            <person name="Hilden K.S."/>
            <person name="Hope R."/>
            <person name="Hossain A."/>
            <person name="Karabika E."/>
            <person name="Karaffa L."/>
            <person name="Karanyi Z."/>
            <person name="Krasevec N."/>
            <person name="Kuo A."/>
            <person name="Kusch H."/>
            <person name="LaButti K."/>
            <person name="Lagendijk E.L."/>
            <person name="Lapidus A."/>
            <person name="Levasseur A."/>
            <person name="Lindquist E."/>
            <person name="Lipzen A."/>
            <person name="Logrieco A.F."/>
            <person name="MacCabe A."/>
            <person name="Maekelae M.R."/>
            <person name="Malavazi I."/>
            <person name="Melin P."/>
            <person name="Meyer V."/>
            <person name="Mielnichuk N."/>
            <person name="Miskei M."/>
            <person name="Molnar A.P."/>
            <person name="Mule G."/>
            <person name="Ngan C.Y."/>
            <person name="Orejas M."/>
            <person name="Orosz E."/>
            <person name="Ouedraogo J.P."/>
            <person name="Overkamp K.M."/>
            <person name="Park H.-S."/>
            <person name="Perrone G."/>
            <person name="Piumi F."/>
            <person name="Punt P.J."/>
            <person name="Ram A.F."/>
            <person name="Ramon A."/>
            <person name="Rauscher S."/>
            <person name="Record E."/>
            <person name="Riano-Pachon D.M."/>
            <person name="Robert V."/>
            <person name="Roehrig J."/>
            <person name="Ruller R."/>
            <person name="Salamov A."/>
            <person name="Salih N.S."/>
            <person name="Samson R.A."/>
            <person name="Sandor E."/>
            <person name="Sanguinetti M."/>
            <person name="Schuetze T."/>
            <person name="Sepcic K."/>
            <person name="Shelest E."/>
            <person name="Sherlock G."/>
            <person name="Sophianopoulou V."/>
            <person name="Squina F.M."/>
            <person name="Sun H."/>
            <person name="Susca A."/>
            <person name="Todd R.B."/>
            <person name="Tsang A."/>
            <person name="Unkles S.E."/>
            <person name="van de Wiele N."/>
            <person name="van Rossen-Uffink D."/>
            <person name="Oliveira J.V."/>
            <person name="Vesth T.C."/>
            <person name="Visser J."/>
            <person name="Yu J.-H."/>
            <person name="Zhou M."/>
            <person name="Andersen M.R."/>
            <person name="Archer D.B."/>
            <person name="Baker S.E."/>
            <person name="Benoit I."/>
            <person name="Brakhage A.A."/>
            <person name="Braus G.H."/>
            <person name="Fischer R."/>
            <person name="Frisvad J.C."/>
            <person name="Goldman G.H."/>
            <person name="Houbraken J."/>
            <person name="Oakley B."/>
            <person name="Pocsi I."/>
            <person name="Scazzocchio C."/>
            <person name="Seiboth B."/>
            <person name="vanKuyk P.A."/>
            <person name="Wortman J."/>
            <person name="Dyer P.S."/>
            <person name="Grigoriev I.V."/>
        </authorList>
    </citation>
    <scope>NUCLEOTIDE SEQUENCE [LARGE SCALE GENOMIC DNA]</scope>
    <source>
        <strain evidence="11">ITEM 5010</strain>
    </source>
</reference>
<dbReference type="OrthoDB" id="193716at2759"/>
<feature type="region of interest" description="Disordered" evidence="7">
    <location>
        <begin position="490"/>
        <end position="556"/>
    </location>
</feature>
<dbReference type="GO" id="GO:0003724">
    <property type="term" value="F:RNA helicase activity"/>
    <property type="evidence" value="ECO:0007669"/>
    <property type="project" value="UniProtKB-EC"/>
</dbReference>
<comment type="catalytic activity">
    <reaction evidence="5 6">
        <text>ATP + H2O = ADP + phosphate + H(+)</text>
        <dbReference type="Rhea" id="RHEA:13065"/>
        <dbReference type="ChEBI" id="CHEBI:15377"/>
        <dbReference type="ChEBI" id="CHEBI:15378"/>
        <dbReference type="ChEBI" id="CHEBI:30616"/>
        <dbReference type="ChEBI" id="CHEBI:43474"/>
        <dbReference type="ChEBI" id="CHEBI:456216"/>
        <dbReference type="EC" id="3.6.4.13"/>
    </reaction>
</comment>
<keyword evidence="3 6" id="KW-0067">ATP-binding</keyword>
<comment type="domain">
    <text evidence="6">The Q motif is unique to and characteristic of the DEAD box family of RNA helicases and controls ATP binding and hydrolysis.</text>
</comment>
<comment type="similarity">
    <text evidence="6">Belongs to the DEAD box helicase family.</text>
</comment>
<evidence type="ECO:0000313" key="11">
    <source>
        <dbReference type="Proteomes" id="UP000188318"/>
    </source>
</evidence>
<evidence type="ECO:0000259" key="8">
    <source>
        <dbReference type="PROSITE" id="PS51192"/>
    </source>
</evidence>
<dbReference type="PROSITE" id="PS51194">
    <property type="entry name" value="HELICASE_CTER"/>
    <property type="match status" value="1"/>
</dbReference>
<dbReference type="AlphaFoldDB" id="A0A1R3RJ44"/>
<feature type="compositionally biased region" description="Basic residues" evidence="7">
    <location>
        <begin position="537"/>
        <end position="556"/>
    </location>
</feature>
<dbReference type="Pfam" id="PF00271">
    <property type="entry name" value="Helicase_C"/>
    <property type="match status" value="1"/>
</dbReference>
<keyword evidence="6" id="KW-0347">Helicase</keyword>
<evidence type="ECO:0000256" key="1">
    <source>
        <dbReference type="ARBA" id="ARBA00022741"/>
    </source>
</evidence>
<accession>A0A1R3RJ44</accession>
<dbReference type="EC" id="3.6.4.13" evidence="6"/>
<keyword evidence="4 6" id="KW-0694">RNA-binding</keyword>
<name>A0A1R3RJ44_ASPC5</name>
<dbReference type="GO" id="GO:0005524">
    <property type="term" value="F:ATP binding"/>
    <property type="evidence" value="ECO:0007669"/>
    <property type="project" value="UniProtKB-UniRule"/>
</dbReference>
<dbReference type="OMA" id="NGEQYVH"/>
<sequence length="556" mass="59570">MQGPGINEGAQPYATMAGKLDSKLLQALDVMGFTHMTPVQHRVLTELPNWRSDCLVQAKTGTGKTLAFLLPALHCLLQGFSAPPRGQVAILIITPTRELAQQIAKSCDQLTSQLTTRLRCDIAVGGTARASAFARFMKEAPSVLVATPGRLKDYLSDPSAAEKLSNIQTLVLDEADTMLEAGFLADVKQILRLIPPKSTGWQGMCFSATVPPKVKDVVNVVLKPGYSSISTIEKNEAPTHERVPQYHVLMPSVAETFTTLASLIQLESKNSSKIIVFGVTANMVALFAAAFSRGLTPLSVFEIHSRLSQSARTKTTEQFKDAAAGILFASDVIGRGMDFPNVDLVIQVGLPSNGEQYVHRVGRTARAGNDGRAIIILTEAESFFLRANRHLPIQPHPQTDAINAGAASCAEAVTEAMYSIDEEKKQRAYSSFIGFFAGSGLMKQLRIDKPGLVQLANDLAINGMACPEPPPMDKKIIGKMGLKGVPGFNYATGNDSVRPSRPQHRTQGKPRDVLSPGGGERRGGVEKNRGGGGRGGRGGRGRGRGRGGRGGKPREV</sequence>
<evidence type="ECO:0000259" key="9">
    <source>
        <dbReference type="PROSITE" id="PS51194"/>
    </source>
</evidence>
<dbReference type="GO" id="GO:0016787">
    <property type="term" value="F:hydrolase activity"/>
    <property type="evidence" value="ECO:0007669"/>
    <property type="project" value="UniProtKB-KW"/>
</dbReference>
<dbReference type="InterPro" id="IPR011545">
    <property type="entry name" value="DEAD/DEAH_box_helicase_dom"/>
</dbReference>
<dbReference type="GO" id="GO:0003723">
    <property type="term" value="F:RNA binding"/>
    <property type="evidence" value="ECO:0007669"/>
    <property type="project" value="UniProtKB-UniRule"/>
</dbReference>
<protein>
    <recommendedName>
        <fullName evidence="6">ATP-dependent RNA helicase</fullName>
        <ecNumber evidence="6">3.6.4.13</ecNumber>
    </recommendedName>
</protein>
<dbReference type="PANTHER" id="PTHR24031">
    <property type="entry name" value="RNA HELICASE"/>
    <property type="match status" value="1"/>
</dbReference>
<evidence type="ECO:0000256" key="7">
    <source>
        <dbReference type="SAM" id="MobiDB-lite"/>
    </source>
</evidence>
<dbReference type="CDD" id="cd17964">
    <property type="entry name" value="DEADc_MSS116"/>
    <property type="match status" value="1"/>
</dbReference>
<dbReference type="Pfam" id="PF00270">
    <property type="entry name" value="DEAD"/>
    <property type="match status" value="1"/>
</dbReference>
<dbReference type="Gene3D" id="3.40.50.300">
    <property type="entry name" value="P-loop containing nucleotide triphosphate hydrolases"/>
    <property type="match status" value="2"/>
</dbReference>
<feature type="domain" description="Helicase ATP-binding" evidence="8">
    <location>
        <begin position="45"/>
        <end position="228"/>
    </location>
</feature>
<proteinExistence type="inferred from homology"/>
<gene>
    <name evidence="10" type="ORF">ASPCADRAFT_208174</name>
</gene>
<feature type="compositionally biased region" description="Basic and acidic residues" evidence="7">
    <location>
        <begin position="519"/>
        <end position="529"/>
    </location>
</feature>
<dbReference type="Proteomes" id="UP000188318">
    <property type="component" value="Unassembled WGS sequence"/>
</dbReference>
<dbReference type="CDD" id="cd18787">
    <property type="entry name" value="SF2_C_DEAD"/>
    <property type="match status" value="1"/>
</dbReference>
<keyword evidence="1 6" id="KW-0547">Nucleotide-binding</keyword>
<dbReference type="SMART" id="SM00490">
    <property type="entry name" value="HELICc"/>
    <property type="match status" value="1"/>
</dbReference>
<evidence type="ECO:0000256" key="3">
    <source>
        <dbReference type="ARBA" id="ARBA00022840"/>
    </source>
</evidence>
<dbReference type="SMART" id="SM00487">
    <property type="entry name" value="DEXDc"/>
    <property type="match status" value="1"/>
</dbReference>
<dbReference type="InterPro" id="IPR014001">
    <property type="entry name" value="Helicase_ATP-bd"/>
</dbReference>
<feature type="domain" description="Helicase C-terminal" evidence="9">
    <location>
        <begin position="262"/>
        <end position="417"/>
    </location>
</feature>
<keyword evidence="11" id="KW-1185">Reference proteome</keyword>
<evidence type="ECO:0000256" key="4">
    <source>
        <dbReference type="ARBA" id="ARBA00022884"/>
    </source>
</evidence>
<dbReference type="PROSITE" id="PS51192">
    <property type="entry name" value="HELICASE_ATP_BIND_1"/>
    <property type="match status" value="1"/>
</dbReference>
<dbReference type="SUPFAM" id="SSF52540">
    <property type="entry name" value="P-loop containing nucleoside triphosphate hydrolases"/>
    <property type="match status" value="1"/>
</dbReference>